<evidence type="ECO:0000256" key="3">
    <source>
        <dbReference type="HAMAP-Rule" id="MF_03037"/>
    </source>
</evidence>
<feature type="repeat" description="WD" evidence="4">
    <location>
        <begin position="312"/>
        <end position="347"/>
    </location>
</feature>
<dbReference type="InterPro" id="IPR036322">
    <property type="entry name" value="WD40_repeat_dom_sf"/>
</dbReference>
<proteinExistence type="inferred from homology"/>
<evidence type="ECO:0000313" key="5">
    <source>
        <dbReference type="EMBL" id="KAH9367336.1"/>
    </source>
</evidence>
<dbReference type="SUPFAM" id="SSF50978">
    <property type="entry name" value="WD40 repeat-like"/>
    <property type="match status" value="1"/>
</dbReference>
<dbReference type="InterPro" id="IPR020472">
    <property type="entry name" value="WD40_PAC1"/>
</dbReference>
<dbReference type="PROSITE" id="PS50294">
    <property type="entry name" value="WD_REPEATS_REGION"/>
    <property type="match status" value="6"/>
</dbReference>
<keyword evidence="1 4" id="KW-0853">WD repeat</keyword>
<dbReference type="CDD" id="cd00200">
    <property type="entry name" value="WD40"/>
    <property type="match status" value="1"/>
</dbReference>
<dbReference type="GO" id="GO:0016226">
    <property type="term" value="P:iron-sulfur cluster assembly"/>
    <property type="evidence" value="ECO:0007669"/>
    <property type="project" value="UniProtKB-UniRule"/>
</dbReference>
<comment type="function">
    <text evidence="3">Essential component of the cytosolic iron-sulfur (Fe/S) protein assembly machinery. Required for the maturation of extramitochondrial Fe/S proteins.</text>
</comment>
<dbReference type="InterPro" id="IPR015943">
    <property type="entry name" value="WD40/YVTN_repeat-like_dom_sf"/>
</dbReference>
<feature type="repeat" description="WD" evidence="4">
    <location>
        <begin position="102"/>
        <end position="134"/>
    </location>
</feature>
<dbReference type="PANTHER" id="PTHR19920:SF0">
    <property type="entry name" value="CYTOSOLIC IRON-SULFUR PROTEIN ASSEMBLY PROTEIN CIAO1-RELATED"/>
    <property type="match status" value="1"/>
</dbReference>
<dbReference type="InterPro" id="IPR001680">
    <property type="entry name" value="WD40_rpt"/>
</dbReference>
<dbReference type="GO" id="GO:0097361">
    <property type="term" value="C:cytosolic [4Fe-4S] assembly targeting complex"/>
    <property type="evidence" value="ECO:0007669"/>
    <property type="project" value="InterPro"/>
</dbReference>
<dbReference type="OrthoDB" id="284782at2759"/>
<evidence type="ECO:0000313" key="6">
    <source>
        <dbReference type="Proteomes" id="UP000821853"/>
    </source>
</evidence>
<dbReference type="SMART" id="SM00320">
    <property type="entry name" value="WD40"/>
    <property type="match status" value="7"/>
</dbReference>
<comment type="similarity">
    <text evidence="3">Belongs to the WD repeat CIA1 family.</text>
</comment>
<dbReference type="PROSITE" id="PS50082">
    <property type="entry name" value="WD_REPEATS_2"/>
    <property type="match status" value="6"/>
</dbReference>
<dbReference type="PRINTS" id="PR00320">
    <property type="entry name" value="GPROTEINBRPT"/>
</dbReference>
<dbReference type="VEuPathDB" id="VectorBase:HLOH_042515"/>
<dbReference type="OMA" id="IREIRWS"/>
<feature type="repeat" description="WD" evidence="4">
    <location>
        <begin position="9"/>
        <end position="40"/>
    </location>
</feature>
<feature type="repeat" description="WD" evidence="4">
    <location>
        <begin position="55"/>
        <end position="86"/>
    </location>
</feature>
<gene>
    <name evidence="3" type="primary">Ciao1</name>
    <name evidence="5" type="ORF">HPB48_017140</name>
</gene>
<keyword evidence="2" id="KW-0677">Repeat</keyword>
<evidence type="ECO:0000256" key="2">
    <source>
        <dbReference type="ARBA" id="ARBA00022737"/>
    </source>
</evidence>
<reference evidence="5 6" key="1">
    <citation type="journal article" date="2020" name="Cell">
        <title>Large-Scale Comparative Analyses of Tick Genomes Elucidate Their Genetic Diversity and Vector Capacities.</title>
        <authorList>
            <consortium name="Tick Genome and Microbiome Consortium (TIGMIC)"/>
            <person name="Jia N."/>
            <person name="Wang J."/>
            <person name="Shi W."/>
            <person name="Du L."/>
            <person name="Sun Y."/>
            <person name="Zhan W."/>
            <person name="Jiang J.F."/>
            <person name="Wang Q."/>
            <person name="Zhang B."/>
            <person name="Ji P."/>
            <person name="Bell-Sakyi L."/>
            <person name="Cui X.M."/>
            <person name="Yuan T.T."/>
            <person name="Jiang B.G."/>
            <person name="Yang W.F."/>
            <person name="Lam T.T."/>
            <person name="Chang Q.C."/>
            <person name="Ding S.J."/>
            <person name="Wang X.J."/>
            <person name="Zhu J.G."/>
            <person name="Ruan X.D."/>
            <person name="Zhao L."/>
            <person name="Wei J.T."/>
            <person name="Ye R.Z."/>
            <person name="Que T.C."/>
            <person name="Du C.H."/>
            <person name="Zhou Y.H."/>
            <person name="Cheng J.X."/>
            <person name="Dai P.F."/>
            <person name="Guo W.B."/>
            <person name="Han X.H."/>
            <person name="Huang E.J."/>
            <person name="Li L.F."/>
            <person name="Wei W."/>
            <person name="Gao Y.C."/>
            <person name="Liu J.Z."/>
            <person name="Shao H.Z."/>
            <person name="Wang X."/>
            <person name="Wang C.C."/>
            <person name="Yang T.C."/>
            <person name="Huo Q.B."/>
            <person name="Li W."/>
            <person name="Chen H.Y."/>
            <person name="Chen S.E."/>
            <person name="Zhou L.G."/>
            <person name="Ni X.B."/>
            <person name="Tian J.H."/>
            <person name="Sheng Y."/>
            <person name="Liu T."/>
            <person name="Pan Y.S."/>
            <person name="Xia L.Y."/>
            <person name="Li J."/>
            <person name="Zhao F."/>
            <person name="Cao W.C."/>
        </authorList>
    </citation>
    <scope>NUCLEOTIDE SEQUENCE [LARGE SCALE GENOMIC DNA]</scope>
    <source>
        <strain evidence="5">HaeL-2018</strain>
    </source>
</reference>
<organism evidence="5 6">
    <name type="scientific">Haemaphysalis longicornis</name>
    <name type="common">Bush tick</name>
    <dbReference type="NCBI Taxonomy" id="44386"/>
    <lineage>
        <taxon>Eukaryota</taxon>
        <taxon>Metazoa</taxon>
        <taxon>Ecdysozoa</taxon>
        <taxon>Arthropoda</taxon>
        <taxon>Chelicerata</taxon>
        <taxon>Arachnida</taxon>
        <taxon>Acari</taxon>
        <taxon>Parasitiformes</taxon>
        <taxon>Ixodida</taxon>
        <taxon>Ixodoidea</taxon>
        <taxon>Ixodidae</taxon>
        <taxon>Haemaphysalinae</taxon>
        <taxon>Haemaphysalis</taxon>
    </lineage>
</organism>
<feature type="repeat" description="WD" evidence="4">
    <location>
        <begin position="222"/>
        <end position="263"/>
    </location>
</feature>
<name>A0A9J6FY72_HAELO</name>
<dbReference type="HAMAP" id="MF_03037">
    <property type="entry name" value="ciao1"/>
    <property type="match status" value="1"/>
</dbReference>
<feature type="repeat" description="WD" evidence="4">
    <location>
        <begin position="178"/>
        <end position="209"/>
    </location>
</feature>
<dbReference type="AlphaFoldDB" id="A0A9J6FY72"/>
<sequence length="352" mass="38157">MKVTLVSELKGHQDRVWCVAWNPSGTVLASSSGDKAIRLWAADGDGAWACKAVLLDGHRRTVRCVAWSPCGQRLASASFDGTVCVWRRDPESPGEWESVATLEGHESEVKAVAWSPSGRHLATCGRDKTVWIWDAPVTAMLEISSELGCKQQQSAMSECLAIVFAVDDGDEFECASVQTCHSQDVKTVVWHPTQEVLVSAGYDNTLRVYTEELEDWECGCTLSAHESTVWAVDFDGGGRRMASASADGSVRVWTMDKSVTEWTCEGVVQGLHARPVYSVSWCPKTGLLATGCGDNGVRVFAEEGGSWQLGCRVSHEQDVNGVAWNPVSPGLLASAGDDCLVRIWQVEPAVVH</sequence>
<keyword evidence="6" id="KW-1185">Reference proteome</keyword>
<evidence type="ECO:0000256" key="4">
    <source>
        <dbReference type="PROSITE-ProRule" id="PRU00221"/>
    </source>
</evidence>
<accession>A0A9J6FY72</accession>
<dbReference type="Gene3D" id="2.130.10.10">
    <property type="entry name" value="YVTN repeat-like/Quinoprotein amine dehydrogenase"/>
    <property type="match status" value="1"/>
</dbReference>
<comment type="caution">
    <text evidence="5">The sequence shown here is derived from an EMBL/GenBank/DDBJ whole genome shotgun (WGS) entry which is preliminary data.</text>
</comment>
<dbReference type="Proteomes" id="UP000821853">
    <property type="component" value="Chromosome 2"/>
</dbReference>
<dbReference type="EMBL" id="JABSTR010000004">
    <property type="protein sequence ID" value="KAH9367336.1"/>
    <property type="molecule type" value="Genomic_DNA"/>
</dbReference>
<protein>
    <recommendedName>
        <fullName evidence="3">Probable cytosolic iron-sulfur protein assembly protein Ciao1</fullName>
    </recommendedName>
</protein>
<dbReference type="PANTHER" id="PTHR19920">
    <property type="entry name" value="WD40 PROTEIN CIAO1"/>
    <property type="match status" value="1"/>
</dbReference>
<dbReference type="Pfam" id="PF00400">
    <property type="entry name" value="WD40"/>
    <property type="match status" value="7"/>
</dbReference>
<evidence type="ECO:0000256" key="1">
    <source>
        <dbReference type="ARBA" id="ARBA00022574"/>
    </source>
</evidence>
<dbReference type="InterPro" id="IPR028608">
    <property type="entry name" value="CIAO1/Cia1"/>
</dbReference>